<proteinExistence type="predicted"/>
<dbReference type="AlphaFoldDB" id="H5XWB8"/>
<dbReference type="RefSeq" id="WP_007784609.1">
    <property type="nucleotide sequence ID" value="NZ_CM001441.1"/>
</dbReference>
<dbReference type="InterPro" id="IPR003607">
    <property type="entry name" value="HD/PDEase_dom"/>
</dbReference>
<evidence type="ECO:0000259" key="1">
    <source>
        <dbReference type="Pfam" id="PF01966"/>
    </source>
</evidence>
<dbReference type="Pfam" id="PF01966">
    <property type="entry name" value="HD"/>
    <property type="match status" value="1"/>
</dbReference>
<evidence type="ECO:0000313" key="2">
    <source>
        <dbReference type="EMBL" id="EHQ90287.1"/>
    </source>
</evidence>
<evidence type="ECO:0000313" key="3">
    <source>
        <dbReference type="Proteomes" id="UP000005104"/>
    </source>
</evidence>
<dbReference type="InterPro" id="IPR006674">
    <property type="entry name" value="HD_domain"/>
</dbReference>
<name>H5XWB8_9FIRM</name>
<keyword evidence="3" id="KW-1185">Reference proteome</keyword>
<accession>H5XWB8</accession>
<dbReference type="eggNOG" id="COG2206">
    <property type="taxonomic scope" value="Bacteria"/>
</dbReference>
<dbReference type="STRING" id="768710.DesyoDRAFT_3256"/>
<gene>
    <name evidence="2" type="ORF">DesyoDRAFT_3256</name>
</gene>
<dbReference type="Proteomes" id="UP000005104">
    <property type="component" value="Chromosome"/>
</dbReference>
<dbReference type="HOGENOM" id="CLU_124473_1_0_9"/>
<organism evidence="2 3">
    <name type="scientific">Desulfosporosinus youngiae DSM 17734</name>
    <dbReference type="NCBI Taxonomy" id="768710"/>
    <lineage>
        <taxon>Bacteria</taxon>
        <taxon>Bacillati</taxon>
        <taxon>Bacillota</taxon>
        <taxon>Clostridia</taxon>
        <taxon>Eubacteriales</taxon>
        <taxon>Desulfitobacteriaceae</taxon>
        <taxon>Desulfosporosinus</taxon>
    </lineage>
</organism>
<reference evidence="2 3" key="1">
    <citation type="submission" date="2011-11" db="EMBL/GenBank/DDBJ databases">
        <title>The Noncontiguous Finished genome of Desulfosporosinus youngiae DSM 17734.</title>
        <authorList>
            <consortium name="US DOE Joint Genome Institute (JGI-PGF)"/>
            <person name="Lucas S."/>
            <person name="Han J."/>
            <person name="Lapidus A."/>
            <person name="Cheng J.-F."/>
            <person name="Goodwin L."/>
            <person name="Pitluck S."/>
            <person name="Peters L."/>
            <person name="Ovchinnikova G."/>
            <person name="Lu M."/>
            <person name="Land M.L."/>
            <person name="Hauser L."/>
            <person name="Pester M."/>
            <person name="Spring S."/>
            <person name="Ollivier B."/>
            <person name="Rattei T."/>
            <person name="Klenk H.-P."/>
            <person name="Wagner M."/>
            <person name="Loy A."/>
            <person name="Woyke T.J."/>
        </authorList>
    </citation>
    <scope>NUCLEOTIDE SEQUENCE [LARGE SCALE GENOMIC DNA]</scope>
    <source>
        <strain evidence="2 3">DSM 17734</strain>
    </source>
</reference>
<dbReference type="OrthoDB" id="68032at2"/>
<protein>
    <submittedName>
        <fullName evidence="2">HD domain-containing protein</fullName>
    </submittedName>
</protein>
<feature type="domain" description="HD" evidence="1">
    <location>
        <begin position="46"/>
        <end position="164"/>
    </location>
</feature>
<dbReference type="EMBL" id="CM001441">
    <property type="protein sequence ID" value="EHQ90287.1"/>
    <property type="molecule type" value="Genomic_DNA"/>
</dbReference>
<dbReference type="CDD" id="cd00077">
    <property type="entry name" value="HDc"/>
    <property type="match status" value="1"/>
</dbReference>
<sequence>MLYRINQFILAVFPRINPSEKNWALGYLSPEAKELFLQQSLPEQRHAINVAKSILETNPPISLEDLQNLITAALLHDCGKSLVSIRLWQRVYIVLMQKTPQSLRSRLEKGRSVFAFSLRIDVQHALWGESLAKKAGLNSAVCLLIREHHTPSTYLGRILEQADNMH</sequence>
<dbReference type="Gene3D" id="1.10.3210.10">
    <property type="entry name" value="Hypothetical protein af1432"/>
    <property type="match status" value="1"/>
</dbReference>
<dbReference type="SUPFAM" id="SSF109604">
    <property type="entry name" value="HD-domain/PDEase-like"/>
    <property type="match status" value="1"/>
</dbReference>